<feature type="chain" id="PRO_5039545163" evidence="1">
    <location>
        <begin position="27"/>
        <end position="159"/>
    </location>
</feature>
<gene>
    <name evidence="2" type="ORF">IC620_13855</name>
</gene>
<reference evidence="2" key="1">
    <citation type="submission" date="2020-09" db="EMBL/GenBank/DDBJ databases">
        <title>A novel bacterium of genus Hazenella, isolated from South China Sea.</title>
        <authorList>
            <person name="Huang H."/>
            <person name="Mo K."/>
            <person name="Hu Y."/>
        </authorList>
    </citation>
    <scope>NUCLEOTIDE SEQUENCE</scope>
    <source>
        <strain evidence="2">IB182357</strain>
    </source>
</reference>
<proteinExistence type="predicted"/>
<organism evidence="2 3">
    <name type="scientific">Polycladospora coralii</name>
    <dbReference type="NCBI Taxonomy" id="2771432"/>
    <lineage>
        <taxon>Bacteria</taxon>
        <taxon>Bacillati</taxon>
        <taxon>Bacillota</taxon>
        <taxon>Bacilli</taxon>
        <taxon>Bacillales</taxon>
        <taxon>Thermoactinomycetaceae</taxon>
        <taxon>Polycladospora</taxon>
    </lineage>
</organism>
<name>A0A926NCS1_9BACL</name>
<feature type="signal peptide" evidence="1">
    <location>
        <begin position="1"/>
        <end position="26"/>
    </location>
</feature>
<protein>
    <submittedName>
        <fullName evidence="2">Uncharacterized protein</fullName>
    </submittedName>
</protein>
<keyword evidence="3" id="KW-1185">Reference proteome</keyword>
<dbReference type="AlphaFoldDB" id="A0A926NCS1"/>
<accession>A0A926NCS1</accession>
<evidence type="ECO:0000256" key="1">
    <source>
        <dbReference type="SAM" id="SignalP"/>
    </source>
</evidence>
<dbReference type="EMBL" id="JACXAH010000025">
    <property type="protein sequence ID" value="MBD1373435.1"/>
    <property type="molecule type" value="Genomic_DNA"/>
</dbReference>
<evidence type="ECO:0000313" key="3">
    <source>
        <dbReference type="Proteomes" id="UP000661691"/>
    </source>
</evidence>
<dbReference type="RefSeq" id="WP_191140231.1">
    <property type="nucleotide sequence ID" value="NZ_JACXAG020000005.1"/>
</dbReference>
<sequence length="159" mass="18135">MKKNISKFISVFAVITLLLTSVPGFTQNEALAEEHDYADYSTAIIEPGMYKAFAEKSIKLTEGDVVTITYANPGTRSFRVYLGRGENTAEKPYYAYRSVTDKYVPRGSEHDLYNFTVPKTGTYKVFIQCVQSERNLYPRNDDCYGIINVKKYVNIEDFS</sequence>
<comment type="caution">
    <text evidence="2">The sequence shown here is derived from an EMBL/GenBank/DDBJ whole genome shotgun (WGS) entry which is preliminary data.</text>
</comment>
<dbReference type="Proteomes" id="UP000661691">
    <property type="component" value="Unassembled WGS sequence"/>
</dbReference>
<evidence type="ECO:0000313" key="2">
    <source>
        <dbReference type="EMBL" id="MBD1373435.1"/>
    </source>
</evidence>
<keyword evidence="1" id="KW-0732">Signal</keyword>